<dbReference type="EMBL" id="CP024785">
    <property type="protein sequence ID" value="AUB40823.1"/>
    <property type="molecule type" value="Genomic_DNA"/>
</dbReference>
<evidence type="ECO:0000313" key="2">
    <source>
        <dbReference type="Proteomes" id="UP000232003"/>
    </source>
</evidence>
<gene>
    <name evidence="1" type="ORF">COO91_06852</name>
</gene>
<dbReference type="OrthoDB" id="512763at2"/>
<name>A0A2K8SZP6_9NOSO</name>
<organism evidence="1 2">
    <name type="scientific">Nostoc flagelliforme CCNUN1</name>
    <dbReference type="NCBI Taxonomy" id="2038116"/>
    <lineage>
        <taxon>Bacteria</taxon>
        <taxon>Bacillati</taxon>
        <taxon>Cyanobacteriota</taxon>
        <taxon>Cyanophyceae</taxon>
        <taxon>Nostocales</taxon>
        <taxon>Nostocaceae</taxon>
        <taxon>Nostoc</taxon>
    </lineage>
</organism>
<dbReference type="AlphaFoldDB" id="A0A2K8SZP6"/>
<dbReference type="RefSeq" id="WP_100901417.1">
    <property type="nucleotide sequence ID" value="NZ_CAWNNC010000001.1"/>
</dbReference>
<sequence>MTSATLIKGQGRDRNNGMVSFTFHVEDKNKSPRDSLFMVEELEDILRNIQLVDIAYKNDNNLLIKELKGVADKLIYFIDKRNFYEEKDNLNLFTHFPDRSKKFSNHFKNELNNPNNSVLEAVSIEIWKRTGTKTINFVEKYNETPVYGSLVVLEVYDNHNTLNCVSAIDSTVAKKSILSFVEKGKTDIIKPNQIESIIRKLAKDEVSDNWKLQTKLYYYFDYSSVTPKWRLVYFVENKMRDINYAPSVLEVPSKMVDYVIDAYTGNVVNKISNIRTIR</sequence>
<proteinExistence type="predicted"/>
<reference evidence="1 2" key="1">
    <citation type="submission" date="2017-11" db="EMBL/GenBank/DDBJ databases">
        <title>Complete genome of a free-living desiccation-tolerant cyanobacterium and its photosynthetic adaptation to extreme terrestrial habitat.</title>
        <authorList>
            <person name="Shang J."/>
        </authorList>
    </citation>
    <scope>NUCLEOTIDE SEQUENCE [LARGE SCALE GENOMIC DNA]</scope>
    <source>
        <strain evidence="1 2">CCNUN1</strain>
    </source>
</reference>
<accession>A0A2K8SZP6</accession>
<dbReference type="KEGG" id="nfl:COO91_06852"/>
<dbReference type="Proteomes" id="UP000232003">
    <property type="component" value="Chromosome"/>
</dbReference>
<protein>
    <submittedName>
        <fullName evidence="1">Uncharacterized protein</fullName>
    </submittedName>
</protein>
<evidence type="ECO:0000313" key="1">
    <source>
        <dbReference type="EMBL" id="AUB40823.1"/>
    </source>
</evidence>
<keyword evidence="2" id="KW-1185">Reference proteome</keyword>